<keyword evidence="1" id="KW-0472">Membrane</keyword>
<dbReference type="Proteomes" id="UP001396898">
    <property type="component" value="Unassembled WGS sequence"/>
</dbReference>
<dbReference type="EMBL" id="JAQQWI010000016">
    <property type="protein sequence ID" value="KAK8008161.1"/>
    <property type="molecule type" value="Genomic_DNA"/>
</dbReference>
<keyword evidence="1" id="KW-1133">Transmembrane helix</keyword>
<accession>A0ABR1RE63</accession>
<gene>
    <name evidence="2" type="ORF">PG991_010712</name>
</gene>
<name>A0ABR1RE63_9PEZI</name>
<evidence type="ECO:0000313" key="3">
    <source>
        <dbReference type="Proteomes" id="UP001396898"/>
    </source>
</evidence>
<sequence length="224" mass="24557">MGGRISALRLSLPGQLAYFIALIGVATVLCLFNCFGSAAIIVCTSASELVAMHGPIRRPSSYLKSIEAHDACMLTAPHENATEWHPYIGDRGIVDTPLNKPMFVVPEGRSAHLAARWFWSANLLQLAVMPFVAAQEGWDGAIMLALLAIHWALRWSWSGHDLASDWLAREGVDAEVQSFEFGGRYAMMGATQLLGGSTASSWMDNILVPHPRREAWLKLLRGRS</sequence>
<protein>
    <submittedName>
        <fullName evidence="2">Uncharacterized protein</fullName>
    </submittedName>
</protein>
<evidence type="ECO:0000313" key="2">
    <source>
        <dbReference type="EMBL" id="KAK8008161.1"/>
    </source>
</evidence>
<proteinExistence type="predicted"/>
<comment type="caution">
    <text evidence="2">The sequence shown here is derived from an EMBL/GenBank/DDBJ whole genome shotgun (WGS) entry which is preliminary data.</text>
</comment>
<keyword evidence="3" id="KW-1185">Reference proteome</keyword>
<reference evidence="2 3" key="1">
    <citation type="submission" date="2023-01" db="EMBL/GenBank/DDBJ databases">
        <title>Analysis of 21 Apiospora genomes using comparative genomics revels a genus with tremendous synthesis potential of carbohydrate active enzymes and secondary metabolites.</title>
        <authorList>
            <person name="Sorensen T."/>
        </authorList>
    </citation>
    <scope>NUCLEOTIDE SEQUENCE [LARGE SCALE GENOMIC DNA]</scope>
    <source>
        <strain evidence="2 3">CBS 20057</strain>
    </source>
</reference>
<organism evidence="2 3">
    <name type="scientific">Apiospora marii</name>
    <dbReference type="NCBI Taxonomy" id="335849"/>
    <lineage>
        <taxon>Eukaryota</taxon>
        <taxon>Fungi</taxon>
        <taxon>Dikarya</taxon>
        <taxon>Ascomycota</taxon>
        <taxon>Pezizomycotina</taxon>
        <taxon>Sordariomycetes</taxon>
        <taxon>Xylariomycetidae</taxon>
        <taxon>Amphisphaeriales</taxon>
        <taxon>Apiosporaceae</taxon>
        <taxon>Apiospora</taxon>
    </lineage>
</organism>
<keyword evidence="1" id="KW-0812">Transmembrane</keyword>
<feature type="transmembrane region" description="Helical" evidence="1">
    <location>
        <begin position="16"/>
        <end position="43"/>
    </location>
</feature>
<evidence type="ECO:0000256" key="1">
    <source>
        <dbReference type="SAM" id="Phobius"/>
    </source>
</evidence>